<keyword evidence="1" id="KW-1133">Transmembrane helix</keyword>
<gene>
    <name evidence="2" type="ORF">S12H4_02921</name>
</gene>
<proteinExistence type="predicted"/>
<accession>X1S158</accession>
<dbReference type="AlphaFoldDB" id="X1S158"/>
<feature type="non-terminal residue" evidence="2">
    <location>
        <position position="1"/>
    </location>
</feature>
<comment type="caution">
    <text evidence="2">The sequence shown here is derived from an EMBL/GenBank/DDBJ whole genome shotgun (WGS) entry which is preliminary data.</text>
</comment>
<feature type="transmembrane region" description="Helical" evidence="1">
    <location>
        <begin position="12"/>
        <end position="31"/>
    </location>
</feature>
<evidence type="ECO:0000313" key="2">
    <source>
        <dbReference type="EMBL" id="GAI69185.1"/>
    </source>
</evidence>
<protein>
    <submittedName>
        <fullName evidence="2">Uncharacterized protein</fullName>
    </submittedName>
</protein>
<evidence type="ECO:0000256" key="1">
    <source>
        <dbReference type="SAM" id="Phobius"/>
    </source>
</evidence>
<keyword evidence="1" id="KW-0472">Membrane</keyword>
<sequence>AGRKMTKKGKDCLIGFLFVISMIVLFTLLTFNEPFEIHKQRKEPSPGEKYQELLKERIDRELEMIVPSR</sequence>
<reference evidence="2" key="1">
    <citation type="journal article" date="2014" name="Front. Microbiol.">
        <title>High frequency of phylogenetically diverse reductive dehalogenase-homologous genes in deep subseafloor sedimentary metagenomes.</title>
        <authorList>
            <person name="Kawai M."/>
            <person name="Futagami T."/>
            <person name="Toyoda A."/>
            <person name="Takaki Y."/>
            <person name="Nishi S."/>
            <person name="Hori S."/>
            <person name="Arai W."/>
            <person name="Tsubouchi T."/>
            <person name="Morono Y."/>
            <person name="Uchiyama I."/>
            <person name="Ito T."/>
            <person name="Fujiyama A."/>
            <person name="Inagaki F."/>
            <person name="Takami H."/>
        </authorList>
    </citation>
    <scope>NUCLEOTIDE SEQUENCE</scope>
    <source>
        <strain evidence="2">Expedition CK06-06</strain>
    </source>
</reference>
<keyword evidence="1" id="KW-0812">Transmembrane</keyword>
<organism evidence="2">
    <name type="scientific">marine sediment metagenome</name>
    <dbReference type="NCBI Taxonomy" id="412755"/>
    <lineage>
        <taxon>unclassified sequences</taxon>
        <taxon>metagenomes</taxon>
        <taxon>ecological metagenomes</taxon>
    </lineage>
</organism>
<name>X1S158_9ZZZZ</name>
<dbReference type="EMBL" id="BARW01000771">
    <property type="protein sequence ID" value="GAI69185.1"/>
    <property type="molecule type" value="Genomic_DNA"/>
</dbReference>